<comment type="caution">
    <text evidence="5">The sequence shown here is derived from an EMBL/GenBank/DDBJ whole genome shotgun (WGS) entry which is preliminary data.</text>
</comment>
<accession>A0ABV5IGX9</accession>
<dbReference type="PANTHER" id="PTHR30061">
    <property type="entry name" value="MALTOSE-BINDING PERIPLASMIC PROTEIN"/>
    <property type="match status" value="1"/>
</dbReference>
<evidence type="ECO:0000256" key="2">
    <source>
        <dbReference type="ARBA" id="ARBA00022448"/>
    </source>
</evidence>
<evidence type="ECO:0000313" key="5">
    <source>
        <dbReference type="EMBL" id="MFB9203798.1"/>
    </source>
</evidence>
<keyword evidence="2" id="KW-0813">Transport</keyword>
<proteinExistence type="inferred from homology"/>
<dbReference type="PANTHER" id="PTHR30061:SF50">
    <property type="entry name" value="MALTOSE_MALTODEXTRIN-BINDING PERIPLASMIC PROTEIN"/>
    <property type="match status" value="1"/>
</dbReference>
<dbReference type="Gene3D" id="3.40.190.10">
    <property type="entry name" value="Periplasmic binding protein-like II"/>
    <property type="match status" value="1"/>
</dbReference>
<evidence type="ECO:0000256" key="1">
    <source>
        <dbReference type="ARBA" id="ARBA00008520"/>
    </source>
</evidence>
<evidence type="ECO:0000256" key="3">
    <source>
        <dbReference type="ARBA" id="ARBA00022729"/>
    </source>
</evidence>
<feature type="chain" id="PRO_5046240347" evidence="4">
    <location>
        <begin position="25"/>
        <end position="432"/>
    </location>
</feature>
<dbReference type="Proteomes" id="UP001589647">
    <property type="component" value="Unassembled WGS sequence"/>
</dbReference>
<evidence type="ECO:0000313" key="6">
    <source>
        <dbReference type="Proteomes" id="UP001589647"/>
    </source>
</evidence>
<feature type="signal peptide" evidence="4">
    <location>
        <begin position="1"/>
        <end position="24"/>
    </location>
</feature>
<dbReference type="PROSITE" id="PS51257">
    <property type="entry name" value="PROKAR_LIPOPROTEIN"/>
    <property type="match status" value="1"/>
</dbReference>
<dbReference type="Pfam" id="PF13416">
    <property type="entry name" value="SBP_bac_8"/>
    <property type="match status" value="1"/>
</dbReference>
<evidence type="ECO:0000256" key="4">
    <source>
        <dbReference type="SAM" id="SignalP"/>
    </source>
</evidence>
<sequence>MRKCIRVVAAVGALLALSACGTKIQGGGSSDAASGPAAKPLVYWGKWAKGTPQATLFENVIADYAKETGVKVDVQWLGKAQEEQIKNAIATGEGPDFFDTAIDHTAEFRAAGALGDMSAVFKAKIPGENTTIEEVLPKSVLKAISDDKGYGFVPHSVFSVGLWYDAARYPDFATTPPKTFGDLLAVAGKEKAAGRRPIALDGTVNSYNAFWLYQLLLSTAGPGTLRQLAEDPAAWDRPEVKRAVTELESFVKAGLFQPDYMATKFPDAQNAWAAGDHTFNLNGTWLGSETASLRAQAVKPRIISLPPVDASKSSAVTIGALGWGVNPKSTNQQAVADFLAFAMQKKYIDRIATDAGNIPSRGDSPAPEELTSIQESIRAATEVSLDFDGVATVAPKWFNDVFLPLDDKLIGGSIGAGKFLADGKAQTAELGE</sequence>
<reference evidence="5 6" key="1">
    <citation type="submission" date="2024-09" db="EMBL/GenBank/DDBJ databases">
        <authorList>
            <person name="Sun Q."/>
            <person name="Mori K."/>
        </authorList>
    </citation>
    <scope>NUCLEOTIDE SEQUENCE [LARGE SCALE GENOMIC DNA]</scope>
    <source>
        <strain evidence="5 6">CCM 3426</strain>
    </source>
</reference>
<dbReference type="RefSeq" id="WP_189649155.1">
    <property type="nucleotide sequence ID" value="NZ_BMRC01000009.1"/>
</dbReference>
<comment type="similarity">
    <text evidence="1">Belongs to the bacterial solute-binding protein 1 family.</text>
</comment>
<dbReference type="SUPFAM" id="SSF53850">
    <property type="entry name" value="Periplasmic binding protein-like II"/>
    <property type="match status" value="1"/>
</dbReference>
<dbReference type="InterPro" id="IPR006059">
    <property type="entry name" value="SBP"/>
</dbReference>
<dbReference type="EMBL" id="JBHMEI010000015">
    <property type="protein sequence ID" value="MFB9203798.1"/>
    <property type="molecule type" value="Genomic_DNA"/>
</dbReference>
<name>A0ABV5IGX9_9ACTN</name>
<protein>
    <submittedName>
        <fullName evidence="5">ABC transporter substrate-binding protein</fullName>
    </submittedName>
</protein>
<keyword evidence="6" id="KW-1185">Reference proteome</keyword>
<gene>
    <name evidence="5" type="ORF">ACFFV7_21585</name>
</gene>
<organism evidence="5 6">
    <name type="scientific">Nonomuraea spiralis</name>
    <dbReference type="NCBI Taxonomy" id="46182"/>
    <lineage>
        <taxon>Bacteria</taxon>
        <taxon>Bacillati</taxon>
        <taxon>Actinomycetota</taxon>
        <taxon>Actinomycetes</taxon>
        <taxon>Streptosporangiales</taxon>
        <taxon>Streptosporangiaceae</taxon>
        <taxon>Nonomuraea</taxon>
    </lineage>
</organism>
<keyword evidence="3 4" id="KW-0732">Signal</keyword>